<dbReference type="SMART" id="SM00443">
    <property type="entry name" value="G_patch"/>
    <property type="match status" value="1"/>
</dbReference>
<feature type="compositionally biased region" description="Basic and acidic residues" evidence="1">
    <location>
        <begin position="1"/>
        <end position="19"/>
    </location>
</feature>
<comment type="caution">
    <text evidence="3">The sequence shown here is derived from an EMBL/GenBank/DDBJ whole genome shotgun (WGS) entry which is preliminary data.</text>
</comment>
<feature type="compositionally biased region" description="Polar residues" evidence="1">
    <location>
        <begin position="71"/>
        <end position="81"/>
    </location>
</feature>
<feature type="compositionally biased region" description="Basic and acidic residues" evidence="1">
    <location>
        <begin position="105"/>
        <end position="115"/>
    </location>
</feature>
<dbReference type="AlphaFoldDB" id="A0A812I1S4"/>
<evidence type="ECO:0000259" key="2">
    <source>
        <dbReference type="PROSITE" id="PS50174"/>
    </source>
</evidence>
<keyword evidence="4" id="KW-1185">Reference proteome</keyword>
<feature type="region of interest" description="Disordered" evidence="1">
    <location>
        <begin position="1"/>
        <end position="116"/>
    </location>
</feature>
<evidence type="ECO:0000313" key="4">
    <source>
        <dbReference type="Proteomes" id="UP000604046"/>
    </source>
</evidence>
<sequence length="210" mass="22753">MLQKFGWKEGEGLGKEEKGLATPLWVDPREGRSGLFSAQLGEARPPKSADEEEDWMNPKPLAANPLRFVSEGSQPASSEPPSGSKPRIPGFVPARNFSNGTAGRAEPRRLLERPRPSVSAVAPALLGLLADQQWQSRSGTSGADLLGELLAEALQGEAGDRFLRLVDERLGPQVAPHIAELQRSRPGAQEHVQPLWQLTQHHVTGQEDNG</sequence>
<dbReference type="Proteomes" id="UP000604046">
    <property type="component" value="Unassembled WGS sequence"/>
</dbReference>
<organism evidence="3 4">
    <name type="scientific">Symbiodinium natans</name>
    <dbReference type="NCBI Taxonomy" id="878477"/>
    <lineage>
        <taxon>Eukaryota</taxon>
        <taxon>Sar</taxon>
        <taxon>Alveolata</taxon>
        <taxon>Dinophyceae</taxon>
        <taxon>Suessiales</taxon>
        <taxon>Symbiodiniaceae</taxon>
        <taxon>Symbiodinium</taxon>
    </lineage>
</organism>
<dbReference type="Pfam" id="PF01585">
    <property type="entry name" value="G-patch"/>
    <property type="match status" value="1"/>
</dbReference>
<proteinExistence type="predicted"/>
<dbReference type="PROSITE" id="PS50174">
    <property type="entry name" value="G_PATCH"/>
    <property type="match status" value="1"/>
</dbReference>
<reference evidence="3" key="1">
    <citation type="submission" date="2021-02" db="EMBL/GenBank/DDBJ databases">
        <authorList>
            <person name="Dougan E. K."/>
            <person name="Rhodes N."/>
            <person name="Thang M."/>
            <person name="Chan C."/>
        </authorList>
    </citation>
    <scope>NUCLEOTIDE SEQUENCE</scope>
</reference>
<dbReference type="GO" id="GO:0003676">
    <property type="term" value="F:nucleic acid binding"/>
    <property type="evidence" value="ECO:0007669"/>
    <property type="project" value="InterPro"/>
</dbReference>
<accession>A0A812I1S4</accession>
<gene>
    <name evidence="3" type="ORF">SNAT2548_LOCUS2399</name>
</gene>
<feature type="domain" description="G-patch" evidence="2">
    <location>
        <begin position="1"/>
        <end position="35"/>
    </location>
</feature>
<evidence type="ECO:0000313" key="3">
    <source>
        <dbReference type="EMBL" id="CAE6969019.1"/>
    </source>
</evidence>
<name>A0A812I1S4_9DINO</name>
<dbReference type="InterPro" id="IPR000467">
    <property type="entry name" value="G_patch_dom"/>
</dbReference>
<evidence type="ECO:0000256" key="1">
    <source>
        <dbReference type="SAM" id="MobiDB-lite"/>
    </source>
</evidence>
<protein>
    <recommendedName>
        <fullName evidence="2">G-patch domain-containing protein</fullName>
    </recommendedName>
</protein>
<dbReference type="OrthoDB" id="10419551at2759"/>
<dbReference type="EMBL" id="CAJNDS010000136">
    <property type="protein sequence ID" value="CAE6969019.1"/>
    <property type="molecule type" value="Genomic_DNA"/>
</dbReference>